<protein>
    <submittedName>
        <fullName evidence="1">Type VI secretion system protein ImpE</fullName>
    </submittedName>
</protein>
<accession>A0A840R8E3</accession>
<evidence type="ECO:0000313" key="1">
    <source>
        <dbReference type="EMBL" id="MBB5189585.1"/>
    </source>
</evidence>
<dbReference type="Gene3D" id="1.25.40.10">
    <property type="entry name" value="Tetratricopeptide repeat domain"/>
    <property type="match status" value="1"/>
</dbReference>
<sequence length="281" mass="31543">MNARYTHPLLKRSEHREQANFSYDALPMASQAHQQGQLKAAVHKQNFELLCLAAKWKGALEQARVWAHLANTTERRQVRLYRGLILAEAFRESVFQGQRNPGFLGLKPPGWMSGLLRANSASGHPAKDTSAPTQFEPLLDIPQDNGYADQIGEFAWITDTDARLGPTLELMTAGGYHWLPFSSIRSFAISQPSTALDYVWSPSQVELWNGRSVEGHIPARYLDSGRAARAFSPAQHLVGRESGTTALYGAELKTWRTNRGEHDLFSMGRCHFMKKTEFSFI</sequence>
<name>A0A840R8E3_9NEIS</name>
<proteinExistence type="predicted"/>
<gene>
    <name evidence="1" type="ORF">HNQ50_000295</name>
</gene>
<dbReference type="RefSeq" id="WP_184096820.1">
    <property type="nucleotide sequence ID" value="NZ_JACHHN010000001.1"/>
</dbReference>
<dbReference type="EMBL" id="JACHHN010000001">
    <property type="protein sequence ID" value="MBB5189585.1"/>
    <property type="molecule type" value="Genomic_DNA"/>
</dbReference>
<dbReference type="Pfam" id="PF07024">
    <property type="entry name" value="ImpE"/>
    <property type="match status" value="1"/>
</dbReference>
<reference evidence="1 2" key="1">
    <citation type="submission" date="2020-08" db="EMBL/GenBank/DDBJ databases">
        <title>Genomic Encyclopedia of Type Strains, Phase IV (KMG-IV): sequencing the most valuable type-strain genomes for metagenomic binning, comparative biology and taxonomic classification.</title>
        <authorList>
            <person name="Goeker M."/>
        </authorList>
    </citation>
    <scope>NUCLEOTIDE SEQUENCE [LARGE SCALE GENOMIC DNA]</scope>
    <source>
        <strain evidence="1 2">DSM 18233</strain>
    </source>
</reference>
<evidence type="ECO:0000313" key="2">
    <source>
        <dbReference type="Proteomes" id="UP000543030"/>
    </source>
</evidence>
<dbReference type="InterPro" id="IPR009211">
    <property type="entry name" value="TagJ"/>
</dbReference>
<keyword evidence="2" id="KW-1185">Reference proteome</keyword>
<dbReference type="SUPFAM" id="SSF144059">
    <property type="entry name" value="ImpE-like"/>
    <property type="match status" value="1"/>
</dbReference>
<comment type="caution">
    <text evidence="1">The sequence shown here is derived from an EMBL/GenBank/DDBJ whole genome shotgun (WGS) entry which is preliminary data.</text>
</comment>
<organism evidence="1 2">
    <name type="scientific">Silvimonas terrae</name>
    <dbReference type="NCBI Taxonomy" id="300266"/>
    <lineage>
        <taxon>Bacteria</taxon>
        <taxon>Pseudomonadati</taxon>
        <taxon>Pseudomonadota</taxon>
        <taxon>Betaproteobacteria</taxon>
        <taxon>Neisseriales</taxon>
        <taxon>Chitinibacteraceae</taxon>
        <taxon>Silvimonas</taxon>
    </lineage>
</organism>
<dbReference type="AlphaFoldDB" id="A0A840R8E3"/>
<dbReference type="InterPro" id="IPR011990">
    <property type="entry name" value="TPR-like_helical_dom_sf"/>
</dbReference>
<dbReference type="Proteomes" id="UP000543030">
    <property type="component" value="Unassembled WGS sequence"/>
</dbReference>